<comment type="caution">
    <text evidence="3">The sequence shown here is derived from an EMBL/GenBank/DDBJ whole genome shotgun (WGS) entry which is preliminary data.</text>
</comment>
<accession>A0AAP4B9V9</accession>
<evidence type="ECO:0000256" key="2">
    <source>
        <dbReference type="SAM" id="Phobius"/>
    </source>
</evidence>
<dbReference type="EMBL" id="JASGBQ010000005">
    <property type="protein sequence ID" value="MDI9241907.1"/>
    <property type="molecule type" value="Genomic_DNA"/>
</dbReference>
<gene>
    <name evidence="3" type="ORF">QJ036_05365</name>
</gene>
<evidence type="ECO:0000313" key="3">
    <source>
        <dbReference type="EMBL" id="MDI9241907.1"/>
    </source>
</evidence>
<reference evidence="3 4" key="1">
    <citation type="submission" date="2023-05" db="EMBL/GenBank/DDBJ databases">
        <title>[ruminococcus] sp. nov., isolated from a pig farm feces dump.</title>
        <authorList>
            <person name="Chang Y.-H."/>
        </authorList>
    </citation>
    <scope>NUCLEOTIDE SEQUENCE [LARGE SCALE GENOMIC DNA]</scope>
    <source>
        <strain evidence="3 4">YH-rum2234</strain>
    </source>
</reference>
<protein>
    <submittedName>
        <fullName evidence="3">Uncharacterized protein</fullName>
    </submittedName>
</protein>
<dbReference type="RefSeq" id="WP_283230409.1">
    <property type="nucleotide sequence ID" value="NZ_JASGBQ010000005.1"/>
</dbReference>
<keyword evidence="4" id="KW-1185">Reference proteome</keyword>
<keyword evidence="2" id="KW-1133">Transmembrane helix</keyword>
<evidence type="ECO:0000256" key="1">
    <source>
        <dbReference type="SAM" id="MobiDB-lite"/>
    </source>
</evidence>
<keyword evidence="2" id="KW-0812">Transmembrane</keyword>
<dbReference type="Proteomes" id="UP001300383">
    <property type="component" value="Unassembled WGS sequence"/>
</dbReference>
<keyword evidence="2" id="KW-0472">Membrane</keyword>
<proteinExistence type="predicted"/>
<feature type="transmembrane region" description="Helical" evidence="2">
    <location>
        <begin position="215"/>
        <end position="239"/>
    </location>
</feature>
<organism evidence="3 4">
    <name type="scientific">Fusibacillus kribbianus</name>
    <dbReference type="NCBI Taxonomy" id="3044208"/>
    <lineage>
        <taxon>Bacteria</taxon>
        <taxon>Bacillati</taxon>
        <taxon>Bacillota</taxon>
        <taxon>Clostridia</taxon>
        <taxon>Lachnospirales</taxon>
        <taxon>Lachnospiraceae</taxon>
        <taxon>Fusibacillus</taxon>
    </lineage>
</organism>
<sequence length="329" mass="37175">MKQQEETGAAGSDLIKEYRAETKDRLPDFPDRIRTDGKIYQYIDTEYEEIYEDKSEEVTLTEETVLESDDISQVPRTITRDGIEYKLDEASVTVTVSRSETITGTDILEEYVTYTLPDNDIERLTKQITKDGKTLDLISVEYSVTKATESGVPTEYAARCRYATNIEYEEENPVEWTATATYAGTKTEKVLKEVVARCTYELVGTEASIVQEPSVLPAVIVGGATGAVLIGAFFVFFFFRRRKNTVELYVRGNKKPIHMGHIYAKKKNGVWEFKIPTDFTTIPIVSKESILLKPSKGILKSKIRQARIVSPYGVFFTEIEAEMGVKNKS</sequence>
<feature type="region of interest" description="Disordered" evidence="1">
    <location>
        <begin position="1"/>
        <end position="28"/>
    </location>
</feature>
<dbReference type="AlphaFoldDB" id="A0AAP4B9V9"/>
<evidence type="ECO:0000313" key="4">
    <source>
        <dbReference type="Proteomes" id="UP001300383"/>
    </source>
</evidence>
<feature type="compositionally biased region" description="Basic and acidic residues" evidence="1">
    <location>
        <begin position="14"/>
        <end position="28"/>
    </location>
</feature>
<name>A0AAP4B9V9_9FIRM</name>